<name>A0AAW9PUJ7_9CYAN</name>
<feature type="region of interest" description="Disordered" evidence="1">
    <location>
        <begin position="210"/>
        <end position="236"/>
    </location>
</feature>
<feature type="transmembrane region" description="Helical" evidence="2">
    <location>
        <begin position="116"/>
        <end position="137"/>
    </location>
</feature>
<evidence type="ECO:0000313" key="4">
    <source>
        <dbReference type="Proteomes" id="UP001333818"/>
    </source>
</evidence>
<dbReference type="EMBL" id="JAZBJZ010000085">
    <property type="protein sequence ID" value="MEE3718612.1"/>
    <property type="molecule type" value="Genomic_DNA"/>
</dbReference>
<evidence type="ECO:0008006" key="5">
    <source>
        <dbReference type="Google" id="ProtNLM"/>
    </source>
</evidence>
<accession>A0AAW9PUJ7</accession>
<keyword evidence="2" id="KW-0472">Membrane</keyword>
<dbReference type="AlphaFoldDB" id="A0AAW9PUJ7"/>
<sequence>MVARRGASHFPSSQEPKRPLQRKPAPSQQGKETSRNGGSSGNQSNPQASQASTQASNQGSQRSQPSQPISTNSQSLAQSAQANSVISFSGYREASYSQAAEAKFKRQRAQQNKTRGIEAVVVIAVNIFLSAAAVIALTKLLPYQSVQKERLDTISAEVESAEQRVNALRAKLPQTFDSGKSQEVFLRKQGWIKPNQMTIKLVEPGDIATPNGEYLPSTSTAQKPSTKTSPATPSIP</sequence>
<reference evidence="3" key="1">
    <citation type="submission" date="2024-01" db="EMBL/GenBank/DDBJ databases">
        <title>Bank of Algae and Cyanobacteria of the Azores (BACA) strain genomes.</title>
        <authorList>
            <person name="Luz R."/>
            <person name="Cordeiro R."/>
            <person name="Fonseca A."/>
            <person name="Goncalves V."/>
        </authorList>
    </citation>
    <scope>NUCLEOTIDE SEQUENCE</scope>
    <source>
        <strain evidence="3">BACA0141</strain>
    </source>
</reference>
<dbReference type="RefSeq" id="WP_330485046.1">
    <property type="nucleotide sequence ID" value="NZ_JAZBJZ010000085.1"/>
</dbReference>
<feature type="compositionally biased region" description="Polar residues" evidence="1">
    <location>
        <begin position="216"/>
        <end position="236"/>
    </location>
</feature>
<evidence type="ECO:0000256" key="2">
    <source>
        <dbReference type="SAM" id="Phobius"/>
    </source>
</evidence>
<protein>
    <recommendedName>
        <fullName evidence="5">Cell division protein FtsL</fullName>
    </recommendedName>
</protein>
<comment type="caution">
    <text evidence="3">The sequence shown here is derived from an EMBL/GenBank/DDBJ whole genome shotgun (WGS) entry which is preliminary data.</text>
</comment>
<keyword evidence="2" id="KW-1133">Transmembrane helix</keyword>
<evidence type="ECO:0000313" key="3">
    <source>
        <dbReference type="EMBL" id="MEE3718612.1"/>
    </source>
</evidence>
<keyword evidence="2" id="KW-0812">Transmembrane</keyword>
<organism evidence="3 4">
    <name type="scientific">Tumidithrix elongata BACA0141</name>
    <dbReference type="NCBI Taxonomy" id="2716417"/>
    <lineage>
        <taxon>Bacteria</taxon>
        <taxon>Bacillati</taxon>
        <taxon>Cyanobacteriota</taxon>
        <taxon>Cyanophyceae</taxon>
        <taxon>Pseudanabaenales</taxon>
        <taxon>Pseudanabaenaceae</taxon>
        <taxon>Tumidithrix</taxon>
        <taxon>Tumidithrix elongata</taxon>
    </lineage>
</organism>
<feature type="compositionally biased region" description="Polar residues" evidence="1">
    <location>
        <begin position="62"/>
        <end position="72"/>
    </location>
</feature>
<evidence type="ECO:0000256" key="1">
    <source>
        <dbReference type="SAM" id="MobiDB-lite"/>
    </source>
</evidence>
<keyword evidence="4" id="KW-1185">Reference proteome</keyword>
<dbReference type="Proteomes" id="UP001333818">
    <property type="component" value="Unassembled WGS sequence"/>
</dbReference>
<proteinExistence type="predicted"/>
<feature type="compositionally biased region" description="Low complexity" evidence="1">
    <location>
        <begin position="41"/>
        <end position="61"/>
    </location>
</feature>
<feature type="region of interest" description="Disordered" evidence="1">
    <location>
        <begin position="1"/>
        <end position="76"/>
    </location>
</feature>
<gene>
    <name evidence="3" type="ORF">V2H45_17870</name>
</gene>